<evidence type="ECO:0000259" key="2">
    <source>
        <dbReference type="Pfam" id="PF07034"/>
    </source>
</evidence>
<evidence type="ECO:0000313" key="4">
    <source>
        <dbReference type="Proteomes" id="UP000553632"/>
    </source>
</evidence>
<dbReference type="InterPro" id="IPR045667">
    <property type="entry name" value="ORC3_N"/>
</dbReference>
<gene>
    <name evidence="3" type="ORF">FOZ63_025789</name>
</gene>
<dbReference type="GO" id="GO:0006270">
    <property type="term" value="P:DNA replication initiation"/>
    <property type="evidence" value="ECO:0007669"/>
    <property type="project" value="TreeGrafter"/>
</dbReference>
<name>A0A7J6SLF2_PEROL</name>
<keyword evidence="4" id="KW-1185">Reference proteome</keyword>
<keyword evidence="1" id="KW-0472">Membrane</keyword>
<feature type="domain" description="Origin recognition complex subunit 3 N-terminal" evidence="2">
    <location>
        <begin position="103"/>
        <end position="149"/>
    </location>
</feature>
<evidence type="ECO:0000256" key="1">
    <source>
        <dbReference type="SAM" id="Phobius"/>
    </source>
</evidence>
<comment type="caution">
    <text evidence="3">The sequence shown here is derived from an EMBL/GenBank/DDBJ whole genome shotgun (WGS) entry which is preliminary data.</text>
</comment>
<keyword evidence="1" id="KW-0812">Transmembrane</keyword>
<dbReference type="InterPro" id="IPR020795">
    <property type="entry name" value="ORC3"/>
</dbReference>
<organism evidence="3 4">
    <name type="scientific">Perkinsus olseni</name>
    <name type="common">Perkinsus atlanticus</name>
    <dbReference type="NCBI Taxonomy" id="32597"/>
    <lineage>
        <taxon>Eukaryota</taxon>
        <taxon>Sar</taxon>
        <taxon>Alveolata</taxon>
        <taxon>Perkinsozoa</taxon>
        <taxon>Perkinsea</taxon>
        <taxon>Perkinsida</taxon>
        <taxon>Perkinsidae</taxon>
        <taxon>Perkinsus</taxon>
    </lineage>
</organism>
<feature type="transmembrane region" description="Helical" evidence="1">
    <location>
        <begin position="44"/>
        <end position="63"/>
    </location>
</feature>
<dbReference type="EMBL" id="JABANO010017358">
    <property type="protein sequence ID" value="KAF4733651.1"/>
    <property type="molecule type" value="Genomic_DNA"/>
</dbReference>
<keyword evidence="1" id="KW-1133">Transmembrane helix</keyword>
<proteinExistence type="predicted"/>
<dbReference type="AlphaFoldDB" id="A0A7J6SLF2"/>
<sequence length="319" mass="35494">MHDGSKPSVVIMIEHVDAAKTSTLEALLEIIAHIVEDGRRDRDVFVPMTVMLLTTTAGALQVAELIDELGGTFESYKISLVDNTLIFKDYVDLISFHMPMIGFPFALSNAVYAVLSQRFMQCTMSIEEFTRAICYVLMDHFVSNPWSILCDPQLLIPADSMTVNVHEHLARQVSVASVKAKKSLADHLLGKDCDCYFKSRGKLDVDRVCKDLAVINNWRRAEARGSLVLNGLKMAASCCGLSRVQDTNIYANGKSVGREVEDLCAGIAGSLASDPIRLRAFKTDMLSRLQECHQRLQDECNVDECSERLHELIDSFEGK</sequence>
<dbReference type="GO" id="GO:0003688">
    <property type="term" value="F:DNA replication origin binding"/>
    <property type="evidence" value="ECO:0007669"/>
    <property type="project" value="TreeGrafter"/>
</dbReference>
<accession>A0A7J6SLF2</accession>
<evidence type="ECO:0000313" key="3">
    <source>
        <dbReference type="EMBL" id="KAF4733651.1"/>
    </source>
</evidence>
<reference evidence="3 4" key="1">
    <citation type="submission" date="2020-04" db="EMBL/GenBank/DDBJ databases">
        <title>Perkinsus olseni comparative genomics.</title>
        <authorList>
            <person name="Bogema D.R."/>
        </authorList>
    </citation>
    <scope>NUCLEOTIDE SEQUENCE [LARGE SCALE GENOMIC DNA]</scope>
    <source>
        <strain evidence="3 4">ATCC PRA-207</strain>
    </source>
</reference>
<dbReference type="GO" id="GO:0031261">
    <property type="term" value="C:DNA replication preinitiation complex"/>
    <property type="evidence" value="ECO:0007669"/>
    <property type="project" value="TreeGrafter"/>
</dbReference>
<dbReference type="PANTHER" id="PTHR12748:SF0">
    <property type="entry name" value="ORIGIN RECOGNITION COMPLEX SUBUNIT 3"/>
    <property type="match status" value="1"/>
</dbReference>
<dbReference type="Pfam" id="PF07034">
    <property type="entry name" value="ORC3_N"/>
    <property type="match status" value="1"/>
</dbReference>
<protein>
    <recommendedName>
        <fullName evidence="2">Origin recognition complex subunit 3 N-terminal domain-containing protein</fullName>
    </recommendedName>
</protein>
<dbReference type="PANTHER" id="PTHR12748">
    <property type="entry name" value="ORIGIN RECOGNITION COMPLEX SUBUNIT 3"/>
    <property type="match status" value="1"/>
</dbReference>
<feature type="transmembrane region" description="Helical" evidence="1">
    <location>
        <begin position="94"/>
        <end position="115"/>
    </location>
</feature>
<dbReference type="Proteomes" id="UP000553632">
    <property type="component" value="Unassembled WGS sequence"/>
</dbReference>
<dbReference type="GO" id="GO:0005664">
    <property type="term" value="C:nuclear origin of replication recognition complex"/>
    <property type="evidence" value="ECO:0007669"/>
    <property type="project" value="InterPro"/>
</dbReference>
<feature type="non-terminal residue" evidence="3">
    <location>
        <position position="1"/>
    </location>
</feature>
<dbReference type="GO" id="GO:0005656">
    <property type="term" value="C:nuclear pre-replicative complex"/>
    <property type="evidence" value="ECO:0007669"/>
    <property type="project" value="TreeGrafter"/>
</dbReference>